<reference evidence="1" key="1">
    <citation type="journal article" date="2021" name="Proc. Natl. Acad. Sci. U.S.A.">
        <title>A Catalog of Tens of Thousands of Viruses from Human Metagenomes Reveals Hidden Associations with Chronic Diseases.</title>
        <authorList>
            <person name="Tisza M.J."/>
            <person name="Buck C.B."/>
        </authorList>
    </citation>
    <scope>NUCLEOTIDE SEQUENCE</scope>
    <source>
        <strain evidence="1">CtJjf17</strain>
    </source>
</reference>
<sequence>MPKYTIKTEFTDKYEKCTYEVGETAEFTEERAEEIKLALGEDALVLKKTKKESTEEV</sequence>
<dbReference type="EMBL" id="BK032560">
    <property type="protein sequence ID" value="DAF47845.1"/>
    <property type="molecule type" value="Genomic_DNA"/>
</dbReference>
<evidence type="ECO:0000313" key="1">
    <source>
        <dbReference type="EMBL" id="DAF47845.1"/>
    </source>
</evidence>
<organism evidence="1">
    <name type="scientific">Siphoviridae sp. ctJjf17</name>
    <dbReference type="NCBI Taxonomy" id="2827839"/>
    <lineage>
        <taxon>Viruses</taxon>
        <taxon>Duplodnaviria</taxon>
        <taxon>Heunggongvirae</taxon>
        <taxon>Uroviricota</taxon>
        <taxon>Caudoviricetes</taxon>
    </lineage>
</organism>
<name>A0A8S5SA28_9CAUD</name>
<protein>
    <submittedName>
        <fullName evidence="1">Uncharacterized protein</fullName>
    </submittedName>
</protein>
<proteinExistence type="predicted"/>
<accession>A0A8S5SA28</accession>